<sequence>MGAAPYAFSTSPFSLVDTEHLITSKLARKRSIRSMRDAKSGFFVGIRAAISEGGEPRAAAGGSGEDVDDGELRSRLQQHGTRFVLFTLILYFRRS</sequence>
<proteinExistence type="predicted"/>
<dbReference type="GO" id="GO:0008168">
    <property type="term" value="F:methyltransferase activity"/>
    <property type="evidence" value="ECO:0007669"/>
    <property type="project" value="UniProtKB-KW"/>
</dbReference>
<dbReference type="EMBL" id="GGEC01036623">
    <property type="protein sequence ID" value="MBX17107.1"/>
    <property type="molecule type" value="Transcribed_RNA"/>
</dbReference>
<protein>
    <submittedName>
        <fullName evidence="1">O-methyltransferase</fullName>
    </submittedName>
</protein>
<reference evidence="1" key="1">
    <citation type="submission" date="2018-02" db="EMBL/GenBank/DDBJ databases">
        <title>Rhizophora mucronata_Transcriptome.</title>
        <authorList>
            <person name="Meera S.P."/>
            <person name="Sreeshan A."/>
            <person name="Augustine A."/>
        </authorList>
    </citation>
    <scope>NUCLEOTIDE SEQUENCE</scope>
    <source>
        <tissue evidence="1">Leaf</tissue>
    </source>
</reference>
<dbReference type="AlphaFoldDB" id="A0A2P2LGK9"/>
<organism evidence="1">
    <name type="scientific">Rhizophora mucronata</name>
    <name type="common">Asiatic mangrove</name>
    <dbReference type="NCBI Taxonomy" id="61149"/>
    <lineage>
        <taxon>Eukaryota</taxon>
        <taxon>Viridiplantae</taxon>
        <taxon>Streptophyta</taxon>
        <taxon>Embryophyta</taxon>
        <taxon>Tracheophyta</taxon>
        <taxon>Spermatophyta</taxon>
        <taxon>Magnoliopsida</taxon>
        <taxon>eudicotyledons</taxon>
        <taxon>Gunneridae</taxon>
        <taxon>Pentapetalae</taxon>
        <taxon>rosids</taxon>
        <taxon>fabids</taxon>
        <taxon>Malpighiales</taxon>
        <taxon>Rhizophoraceae</taxon>
        <taxon>Rhizophora</taxon>
    </lineage>
</organism>
<name>A0A2P2LGK9_RHIMU</name>
<keyword evidence="1" id="KW-0489">Methyltransferase</keyword>
<keyword evidence="1" id="KW-0808">Transferase</keyword>
<evidence type="ECO:0000313" key="1">
    <source>
        <dbReference type="EMBL" id="MBX17107.1"/>
    </source>
</evidence>
<accession>A0A2P2LGK9</accession>
<dbReference type="GO" id="GO:0032259">
    <property type="term" value="P:methylation"/>
    <property type="evidence" value="ECO:0007669"/>
    <property type="project" value="UniProtKB-KW"/>
</dbReference>